<feature type="non-terminal residue" evidence="1">
    <location>
        <position position="64"/>
    </location>
</feature>
<sequence>MSYKVMMFLLQQQESLYHLSLRSSSLKFFYHKSPGAREAINSAVTAVTGCRLEKTDPVSEDAVM</sequence>
<dbReference type="EMBL" id="GEDG01036276">
    <property type="protein sequence ID" value="JAP08783.1"/>
    <property type="molecule type" value="Transcribed_RNA"/>
</dbReference>
<dbReference type="AlphaFoldDB" id="A0A0V0GKN5"/>
<accession>A0A0V0GKN5</accession>
<proteinExistence type="predicted"/>
<name>A0A0V0GKN5_SOLCH</name>
<organism evidence="1">
    <name type="scientific">Solanum chacoense</name>
    <name type="common">Chaco potato</name>
    <dbReference type="NCBI Taxonomy" id="4108"/>
    <lineage>
        <taxon>Eukaryota</taxon>
        <taxon>Viridiplantae</taxon>
        <taxon>Streptophyta</taxon>
        <taxon>Embryophyta</taxon>
        <taxon>Tracheophyta</taxon>
        <taxon>Spermatophyta</taxon>
        <taxon>Magnoliopsida</taxon>
        <taxon>eudicotyledons</taxon>
        <taxon>Gunneridae</taxon>
        <taxon>Pentapetalae</taxon>
        <taxon>asterids</taxon>
        <taxon>lamiids</taxon>
        <taxon>Solanales</taxon>
        <taxon>Solanaceae</taxon>
        <taxon>Solanoideae</taxon>
        <taxon>Solaneae</taxon>
        <taxon>Solanum</taxon>
    </lineage>
</organism>
<evidence type="ECO:0000313" key="1">
    <source>
        <dbReference type="EMBL" id="JAP08783.1"/>
    </source>
</evidence>
<protein>
    <submittedName>
        <fullName evidence="1">Putative ovule protein</fullName>
    </submittedName>
</protein>
<reference evidence="1" key="1">
    <citation type="submission" date="2015-12" db="EMBL/GenBank/DDBJ databases">
        <title>Gene expression during late stages of embryo sac development: a critical building block for successful pollen-pistil interactions.</title>
        <authorList>
            <person name="Liu Y."/>
            <person name="Joly V."/>
            <person name="Sabar M."/>
            <person name="Matton D.P."/>
        </authorList>
    </citation>
    <scope>NUCLEOTIDE SEQUENCE</scope>
</reference>